<reference evidence="2" key="1">
    <citation type="submission" date="2019-09" db="EMBL/GenBank/DDBJ databases">
        <title>Antimicrobial potential of Antarctic Bacteria.</title>
        <authorList>
            <person name="Benaud N."/>
            <person name="Edwards R.J."/>
            <person name="Ferrari B.C."/>
        </authorList>
    </citation>
    <scope>NUCLEOTIDE SEQUENCE [LARGE SCALE GENOMIC DNA]</scope>
    <source>
        <strain evidence="2">SPB151</strain>
    </source>
</reference>
<protein>
    <recommendedName>
        <fullName evidence="3">DUF600 family protein</fullName>
    </recommendedName>
</protein>
<reference evidence="1 2" key="2">
    <citation type="journal article" date="2020" name="Microbiol. Resour. Announc.">
        <title>Antarctic desert soil bacteria exhibit high novel natural product potential, evaluated through long-read genome sequencing and comparative genomics.</title>
        <authorList>
            <person name="Benaud N."/>
            <person name="Edwards R.J."/>
            <person name="Amos T.G."/>
            <person name="D'Agostino P.M."/>
            <person name="Gutierrez-Chavez C."/>
            <person name="Montgomery K."/>
            <person name="Nicetic I."/>
            <person name="Ferrari B.C."/>
        </authorList>
    </citation>
    <scope>NUCLEOTIDE SEQUENCE [LARGE SCALE GENOMIC DNA]</scope>
    <source>
        <strain evidence="1 2">SPB151</strain>
    </source>
</reference>
<accession>A0A7G6WVX9</accession>
<organism evidence="1 2">
    <name type="scientific">Kribbella qitaiheensis</name>
    <dbReference type="NCBI Taxonomy" id="1544730"/>
    <lineage>
        <taxon>Bacteria</taxon>
        <taxon>Bacillati</taxon>
        <taxon>Actinomycetota</taxon>
        <taxon>Actinomycetes</taxon>
        <taxon>Propionibacteriales</taxon>
        <taxon>Kribbellaceae</taxon>
        <taxon>Kribbella</taxon>
    </lineage>
</organism>
<dbReference type="InterPro" id="IPR036170">
    <property type="entry name" value="YezG-like_sf"/>
</dbReference>
<proteinExistence type="predicted"/>
<dbReference type="RefSeq" id="WP_185447066.1">
    <property type="nucleotide sequence ID" value="NZ_CP043661.1"/>
</dbReference>
<dbReference type="SUPFAM" id="SSF160424">
    <property type="entry name" value="BH3703-like"/>
    <property type="match status" value="1"/>
</dbReference>
<dbReference type="KEGG" id="kqi:F1D05_09890"/>
<evidence type="ECO:0000313" key="2">
    <source>
        <dbReference type="Proteomes" id="UP000515563"/>
    </source>
</evidence>
<dbReference type="Proteomes" id="UP000515563">
    <property type="component" value="Chromosome"/>
</dbReference>
<sequence length="137" mass="15476">MLEQSSERLTEIGAAMLRATRPGWRVLRLSATGAAGMIGTDLEIDMEDGSTDLSNTIERAGRIACDRLRAEMYQPGKGTWYNASFIVNPESRIEAEFDYDRRPFGEQAADDLLKEDQELYPRDNELLPDWHPAKVRG</sequence>
<evidence type="ECO:0008006" key="3">
    <source>
        <dbReference type="Google" id="ProtNLM"/>
    </source>
</evidence>
<dbReference type="EMBL" id="CP043661">
    <property type="protein sequence ID" value="QNE18144.1"/>
    <property type="molecule type" value="Genomic_DNA"/>
</dbReference>
<gene>
    <name evidence="1" type="ORF">F1D05_09890</name>
</gene>
<keyword evidence="2" id="KW-1185">Reference proteome</keyword>
<name>A0A7G6WVX9_9ACTN</name>
<dbReference type="AlphaFoldDB" id="A0A7G6WVX9"/>
<evidence type="ECO:0000313" key="1">
    <source>
        <dbReference type="EMBL" id="QNE18144.1"/>
    </source>
</evidence>